<name>A0ACB9IHS9_9ASTR</name>
<reference evidence="2" key="1">
    <citation type="journal article" date="2022" name="Mol. Ecol. Resour.">
        <title>The genomes of chicory, endive, great burdock and yacon provide insights into Asteraceae palaeo-polyploidization history and plant inulin production.</title>
        <authorList>
            <person name="Fan W."/>
            <person name="Wang S."/>
            <person name="Wang H."/>
            <person name="Wang A."/>
            <person name="Jiang F."/>
            <person name="Liu H."/>
            <person name="Zhao H."/>
            <person name="Xu D."/>
            <person name="Zhang Y."/>
        </authorList>
    </citation>
    <scope>NUCLEOTIDE SEQUENCE [LARGE SCALE GENOMIC DNA]</scope>
    <source>
        <strain evidence="2">cv. Yunnan</strain>
    </source>
</reference>
<dbReference type="Proteomes" id="UP001056120">
    <property type="component" value="Linkage Group LG08"/>
</dbReference>
<evidence type="ECO:0000313" key="2">
    <source>
        <dbReference type="Proteomes" id="UP001056120"/>
    </source>
</evidence>
<keyword evidence="2" id="KW-1185">Reference proteome</keyword>
<gene>
    <name evidence="1" type="ORF">L1987_22863</name>
</gene>
<sequence>MAINVSEKITQVGWFVSRVVVSETINLTDKDEQIFGQLLQVLRHFNLETQLQVAGGWVRDKLLGKECYDIDIALDNMLGKEFCDKHGDLKTVYEENKKKIISPVKHIFKKSLKLKASDAENIIKLHNTVDKFSSLIPFMISSEDMNPVEVDWKSNMIDAPDSSRLRILFGLIIREIKDFWRAALMLTVLADKDGSVDKTEVFKKVEEEILKLGLEKVWEVKPLINGRDVMKHLELRNGGPIVSEWQQKLIQWQLAYPCGNVQECIEWMMMQTQLKHLTT</sequence>
<organism evidence="1 2">
    <name type="scientific">Smallanthus sonchifolius</name>
    <dbReference type="NCBI Taxonomy" id="185202"/>
    <lineage>
        <taxon>Eukaryota</taxon>
        <taxon>Viridiplantae</taxon>
        <taxon>Streptophyta</taxon>
        <taxon>Embryophyta</taxon>
        <taxon>Tracheophyta</taxon>
        <taxon>Spermatophyta</taxon>
        <taxon>Magnoliopsida</taxon>
        <taxon>eudicotyledons</taxon>
        <taxon>Gunneridae</taxon>
        <taxon>Pentapetalae</taxon>
        <taxon>asterids</taxon>
        <taxon>campanulids</taxon>
        <taxon>Asterales</taxon>
        <taxon>Asteraceae</taxon>
        <taxon>Asteroideae</taxon>
        <taxon>Heliantheae alliance</taxon>
        <taxon>Millerieae</taxon>
        <taxon>Smallanthus</taxon>
    </lineage>
</organism>
<evidence type="ECO:0000313" key="1">
    <source>
        <dbReference type="EMBL" id="KAI3806945.1"/>
    </source>
</evidence>
<protein>
    <submittedName>
        <fullName evidence="1">Uncharacterized protein</fullName>
    </submittedName>
</protein>
<reference evidence="1 2" key="2">
    <citation type="journal article" date="2022" name="Mol. Ecol. Resour.">
        <title>The genomes of chicory, endive, great burdock and yacon provide insights into Asteraceae paleo-polyploidization history and plant inulin production.</title>
        <authorList>
            <person name="Fan W."/>
            <person name="Wang S."/>
            <person name="Wang H."/>
            <person name="Wang A."/>
            <person name="Jiang F."/>
            <person name="Liu H."/>
            <person name="Zhao H."/>
            <person name="Xu D."/>
            <person name="Zhang Y."/>
        </authorList>
    </citation>
    <scope>NUCLEOTIDE SEQUENCE [LARGE SCALE GENOMIC DNA]</scope>
    <source>
        <strain evidence="2">cv. Yunnan</strain>
        <tissue evidence="1">Leaves</tissue>
    </source>
</reference>
<proteinExistence type="predicted"/>
<accession>A0ACB9IHS9</accession>
<dbReference type="EMBL" id="CM042025">
    <property type="protein sequence ID" value="KAI3806945.1"/>
    <property type="molecule type" value="Genomic_DNA"/>
</dbReference>
<comment type="caution">
    <text evidence="1">The sequence shown here is derived from an EMBL/GenBank/DDBJ whole genome shotgun (WGS) entry which is preliminary data.</text>
</comment>